<feature type="transmembrane region" description="Helical" evidence="1">
    <location>
        <begin position="151"/>
        <end position="169"/>
    </location>
</feature>
<comment type="caution">
    <text evidence="2">The sequence shown here is derived from an EMBL/GenBank/DDBJ whole genome shotgun (WGS) entry which is preliminary data.</text>
</comment>
<evidence type="ECO:0000256" key="1">
    <source>
        <dbReference type="SAM" id="Phobius"/>
    </source>
</evidence>
<dbReference type="Proteomes" id="UP001597295">
    <property type="component" value="Unassembled WGS sequence"/>
</dbReference>
<feature type="transmembrane region" description="Helical" evidence="1">
    <location>
        <begin position="174"/>
        <end position="193"/>
    </location>
</feature>
<dbReference type="PANTHER" id="PTHR41795:SF1">
    <property type="entry name" value="EXOPOLYSACCHARIDE SYNTHESIS PROTEIN"/>
    <property type="match status" value="1"/>
</dbReference>
<dbReference type="PIRSF" id="PIRSF033239">
    <property type="entry name" value="ExoD"/>
    <property type="match status" value="1"/>
</dbReference>
<protein>
    <submittedName>
        <fullName evidence="2">Exopolysaccharide biosynthesis protein</fullName>
    </submittedName>
</protein>
<proteinExistence type="predicted"/>
<keyword evidence="1" id="KW-0472">Membrane</keyword>
<evidence type="ECO:0000313" key="2">
    <source>
        <dbReference type="EMBL" id="MFD2262890.1"/>
    </source>
</evidence>
<feature type="transmembrane region" description="Helical" evidence="1">
    <location>
        <begin position="128"/>
        <end position="145"/>
    </location>
</feature>
<evidence type="ECO:0000313" key="3">
    <source>
        <dbReference type="Proteomes" id="UP001597295"/>
    </source>
</evidence>
<dbReference type="Pfam" id="PF06055">
    <property type="entry name" value="ExoD"/>
    <property type="match status" value="1"/>
</dbReference>
<organism evidence="2 3">
    <name type="scientific">Lacibacterium aquatile</name>
    <dbReference type="NCBI Taxonomy" id="1168082"/>
    <lineage>
        <taxon>Bacteria</taxon>
        <taxon>Pseudomonadati</taxon>
        <taxon>Pseudomonadota</taxon>
        <taxon>Alphaproteobacteria</taxon>
        <taxon>Rhodospirillales</taxon>
        <taxon>Rhodospirillaceae</taxon>
    </lineage>
</organism>
<reference evidence="3" key="1">
    <citation type="journal article" date="2019" name="Int. J. Syst. Evol. Microbiol.">
        <title>The Global Catalogue of Microorganisms (GCM) 10K type strain sequencing project: providing services to taxonomists for standard genome sequencing and annotation.</title>
        <authorList>
            <consortium name="The Broad Institute Genomics Platform"/>
            <consortium name="The Broad Institute Genome Sequencing Center for Infectious Disease"/>
            <person name="Wu L."/>
            <person name="Ma J."/>
        </authorList>
    </citation>
    <scope>NUCLEOTIDE SEQUENCE [LARGE SCALE GENOMIC DNA]</scope>
    <source>
        <strain evidence="3">CGMCC 1.19062</strain>
    </source>
</reference>
<sequence>MSPEPENAAQILDKLTGLADQEEQITLNDVIEAFGNRSYGPMLLIPACIELTPIGSIPGVPTVIALLIIFTALQMALGRKHLWLPGFLLERSVTAETLRKAVDKMRRPAKWADRWFHGRLKQLTKGRYLRIAAVACILMACTVPPLELLPLATTIPMAAIAVFALGVTLRDGVIVLAAILLAIGLTILGVSLVTG</sequence>
<gene>
    <name evidence="2" type="ORF">ACFSM5_08325</name>
</gene>
<keyword evidence="1" id="KW-0812">Transmembrane</keyword>
<dbReference type="PANTHER" id="PTHR41795">
    <property type="entry name" value="EXOPOLYSACCHARIDE SYNTHESIS PROTEIN"/>
    <property type="match status" value="1"/>
</dbReference>
<keyword evidence="1" id="KW-1133">Transmembrane helix</keyword>
<name>A0ABW5DQW4_9PROT</name>
<accession>A0ABW5DQW4</accession>
<dbReference type="RefSeq" id="WP_379875859.1">
    <property type="nucleotide sequence ID" value="NZ_JBHUIP010000006.1"/>
</dbReference>
<keyword evidence="3" id="KW-1185">Reference proteome</keyword>
<dbReference type="EMBL" id="JBHUIP010000006">
    <property type="protein sequence ID" value="MFD2262890.1"/>
    <property type="molecule type" value="Genomic_DNA"/>
</dbReference>
<feature type="transmembrane region" description="Helical" evidence="1">
    <location>
        <begin position="59"/>
        <end position="77"/>
    </location>
</feature>
<dbReference type="InterPro" id="IPR010331">
    <property type="entry name" value="ExoD"/>
</dbReference>